<keyword evidence="2" id="KW-1185">Reference proteome</keyword>
<proteinExistence type="predicted"/>
<dbReference type="EMBL" id="MRCB01000028">
    <property type="protein sequence ID" value="OKH20581.1"/>
    <property type="molecule type" value="Genomic_DNA"/>
</dbReference>
<evidence type="ECO:0008006" key="3">
    <source>
        <dbReference type="Google" id="ProtNLM"/>
    </source>
</evidence>
<dbReference type="Pfam" id="PF11209">
    <property type="entry name" value="LmeA"/>
    <property type="match status" value="1"/>
</dbReference>
<name>A0A1U7HAK9_9CYAN</name>
<accession>A0A1U7HAK9</accession>
<sequence>MTAVVFGSLPFPGQSGDRVVSKAVSAAIAALFKRTGKIEANLRAEPLAKLLQGSVDGFDFIGNGMLMYNGLRIEAMELYVQAVSLDFSAIFSGQVKLRQPTQASMRVVLTEEDLTTSFNTPFVVEKLQQLQYQEQPLYFQNTQMILNEDKSLRIKTQIRVGEASDPIEIDVTSYLQVEERRKLQFVNVTHQGDKDAIALGQALIDHVNNLLDLDKFALDGTQLRVDRVRVQNKQIIFYGIAQIDRFPQSKRR</sequence>
<comment type="caution">
    <text evidence="1">The sequence shown here is derived from an EMBL/GenBank/DDBJ whole genome shotgun (WGS) entry which is preliminary data.</text>
</comment>
<reference evidence="1 2" key="1">
    <citation type="submission" date="2016-11" db="EMBL/GenBank/DDBJ databases">
        <title>Draft Genome Sequences of Nine Cyanobacterial Strains from Diverse Habitats.</title>
        <authorList>
            <person name="Zhu T."/>
            <person name="Hou S."/>
            <person name="Lu X."/>
            <person name="Hess W.R."/>
        </authorList>
    </citation>
    <scope>NUCLEOTIDE SEQUENCE [LARGE SCALE GENOMIC DNA]</scope>
    <source>
        <strain evidence="1 2">NIES-593</strain>
    </source>
</reference>
<organism evidence="1 2">
    <name type="scientific">Hydrococcus rivularis NIES-593</name>
    <dbReference type="NCBI Taxonomy" id="1921803"/>
    <lineage>
        <taxon>Bacteria</taxon>
        <taxon>Bacillati</taxon>
        <taxon>Cyanobacteriota</taxon>
        <taxon>Cyanophyceae</taxon>
        <taxon>Pleurocapsales</taxon>
        <taxon>Hydrococcaceae</taxon>
        <taxon>Hydrococcus</taxon>
    </lineage>
</organism>
<dbReference type="InterPro" id="IPR021373">
    <property type="entry name" value="DUF2993"/>
</dbReference>
<dbReference type="OrthoDB" id="507589at2"/>
<dbReference type="STRING" id="1921803.NIES593_18025"/>
<dbReference type="Proteomes" id="UP000186868">
    <property type="component" value="Unassembled WGS sequence"/>
</dbReference>
<evidence type="ECO:0000313" key="1">
    <source>
        <dbReference type="EMBL" id="OKH20581.1"/>
    </source>
</evidence>
<protein>
    <recommendedName>
        <fullName evidence="3">DUF2993 domain-containing protein</fullName>
    </recommendedName>
</protein>
<gene>
    <name evidence="1" type="ORF">NIES593_18025</name>
</gene>
<dbReference type="AlphaFoldDB" id="A0A1U7HAK9"/>
<evidence type="ECO:0000313" key="2">
    <source>
        <dbReference type="Proteomes" id="UP000186868"/>
    </source>
</evidence>
<dbReference type="RefSeq" id="WP_073600904.1">
    <property type="nucleotide sequence ID" value="NZ_MRCB01000028.1"/>
</dbReference>